<dbReference type="InterPro" id="IPR050789">
    <property type="entry name" value="Diverse_Enzym_Activities"/>
</dbReference>
<organism evidence="3 4">
    <name type="scientific">Marinilabilia rubra</name>
    <dbReference type="NCBI Taxonomy" id="2162893"/>
    <lineage>
        <taxon>Bacteria</taxon>
        <taxon>Pseudomonadati</taxon>
        <taxon>Bacteroidota</taxon>
        <taxon>Bacteroidia</taxon>
        <taxon>Marinilabiliales</taxon>
        <taxon>Marinilabiliaceae</taxon>
        <taxon>Marinilabilia</taxon>
    </lineage>
</organism>
<dbReference type="SUPFAM" id="SSF56601">
    <property type="entry name" value="beta-lactamase/transpeptidase-like"/>
    <property type="match status" value="1"/>
</dbReference>
<feature type="domain" description="Beta-lactamase-related" evidence="2">
    <location>
        <begin position="245"/>
        <end position="615"/>
    </location>
</feature>
<dbReference type="InterPro" id="IPR001466">
    <property type="entry name" value="Beta-lactam-related"/>
</dbReference>
<dbReference type="Pfam" id="PF00144">
    <property type="entry name" value="Beta-lactamase"/>
    <property type="match status" value="1"/>
</dbReference>
<dbReference type="InterPro" id="IPR012338">
    <property type="entry name" value="Beta-lactam/transpept-like"/>
</dbReference>
<dbReference type="Gene3D" id="3.40.710.10">
    <property type="entry name" value="DD-peptidase/beta-lactamase superfamily"/>
    <property type="match status" value="1"/>
</dbReference>
<comment type="caution">
    <text evidence="3">The sequence shown here is derived from an EMBL/GenBank/DDBJ whole genome shotgun (WGS) entry which is preliminary data.</text>
</comment>
<protein>
    <submittedName>
        <fullName evidence="3">Penicillin-binding protein</fullName>
    </submittedName>
</protein>
<evidence type="ECO:0000313" key="3">
    <source>
        <dbReference type="EMBL" id="PWE01089.1"/>
    </source>
</evidence>
<evidence type="ECO:0000256" key="1">
    <source>
        <dbReference type="ARBA" id="ARBA00022801"/>
    </source>
</evidence>
<dbReference type="PANTHER" id="PTHR43283">
    <property type="entry name" value="BETA-LACTAMASE-RELATED"/>
    <property type="match status" value="1"/>
</dbReference>
<dbReference type="PANTHER" id="PTHR43283:SF11">
    <property type="entry name" value="BETA-LACTAMASE-RELATED DOMAIN-CONTAINING PROTEIN"/>
    <property type="match status" value="1"/>
</dbReference>
<dbReference type="EMBL" id="QEWP01000001">
    <property type="protein sequence ID" value="PWE01089.1"/>
    <property type="molecule type" value="Genomic_DNA"/>
</dbReference>
<name>A0A2U2BDE4_9BACT</name>
<accession>A0A2U2BDE4</accession>
<reference evidence="3 4" key="1">
    <citation type="submission" date="2018-05" db="EMBL/GenBank/DDBJ databases">
        <title>Marinilabilia rubrum sp. nov., isolated from saltern sediment.</title>
        <authorList>
            <person name="Zhang R."/>
        </authorList>
    </citation>
    <scope>NUCLEOTIDE SEQUENCE [LARGE SCALE GENOMIC DNA]</scope>
    <source>
        <strain evidence="3 4">WTE16</strain>
    </source>
</reference>
<evidence type="ECO:0000313" key="4">
    <source>
        <dbReference type="Proteomes" id="UP000244956"/>
    </source>
</evidence>
<dbReference type="GO" id="GO:0016787">
    <property type="term" value="F:hydrolase activity"/>
    <property type="evidence" value="ECO:0007669"/>
    <property type="project" value="UniProtKB-KW"/>
</dbReference>
<keyword evidence="1" id="KW-0378">Hydrolase</keyword>
<gene>
    <name evidence="3" type="ORF">DDZ16_00965</name>
</gene>
<sequence length="640" mass="72534">MNKIVFLFSLIFLFPGKLFPVGFRYSPEDTLTISRQKNYDDAGQFYISNDSASLKPPHLILLNNSNETFPLKNLDQSNFQCLLQGDLPVFKNRLMDYLEMPVFTIPLDSIEEKILKLKSRETKTQLIVGLNASDSILGISPLIKKLMDKHSSVVVFFGKPETMTQWTGIADADGVLLSEKSDSVSQDLAAQSLFGGMGVHGTLQKEIPGMYAKGHGIASKGGLRFEYTHPDSLGLNGDRLNERIDSVVNNAIDQEAFPGCQILMAVNGKVILRKSYGYHTYDKRQKVQNSDLYDLASVTKISGPLPLLMQLNGSGVLDLDRPFSDYWADWKNGLFHCSNKDTLTLRQILAHQARLVPYLGFWRETKRDGRFKRNLYRLEASPDFPYQVDEHLYLKERFTKKIYRIIRRSDLLPDTEYRYSGLSFLVYPEMISQMTGTSYEELLYSEVYKPLGAARLVYNPLNKGFTKSDIPPTEVDLFYRESQVHGRVHDEAAAVFGGVSGNAGLFGNANDLAKLMQMYLNKGNYGGQQIIPRQVMDEFTRVQFPENQNRRGLGFDKPLLDNASKDLDDAYPAPGVSASSFGHSGFTGTFVWMDPEYKVLYVFLSNRVYPTRRNVALFELNVRTSIQQFLYDELSTSSYF</sequence>
<proteinExistence type="predicted"/>
<evidence type="ECO:0000259" key="2">
    <source>
        <dbReference type="Pfam" id="PF00144"/>
    </source>
</evidence>
<dbReference type="Proteomes" id="UP000244956">
    <property type="component" value="Unassembled WGS sequence"/>
</dbReference>
<dbReference type="AlphaFoldDB" id="A0A2U2BDE4"/>
<keyword evidence="4" id="KW-1185">Reference proteome</keyword>